<sequence length="409" mass="43908">MQTTPEDNTTPTPEAESLAQEPVPTEDVSGNMTAPEGEVQAPSMDTSGNEEGGLTVSFVESGDVSGNDLSGNDILTTMPDMSGTLLSAEDPAPIPVPTIPDSCLAAWDSFTNYIMSHVVNTMYAFRVEKPCMNLAYNLYNYVATNDAIKQILVMNHDMGYTSDLFLNVRPGVHVTHYSCEPVPYRNVVADYLSGLYPGQYNHVNDMLDGQYGLFQFSELFDFMLIHGEAATEPMVYSFLSRAMNYGHPATIVFLTYTRSFTMPPPGPILDISGTEVAGTDVSDAVISGASPVTNPALLAWQTAINNGLIQELGRDETSTTGTYFVWGIMVSVTVTETPEPLQSVLPAIMDVSGAGEGEVENIDISLPKASEEAPVPEETPAPTTEETPAPTTEETPAPVPEETPAPENA</sequence>
<reference evidence="2" key="1">
    <citation type="journal article" date="2020" name="Nature">
        <title>Giant virus diversity and host interactions through global metagenomics.</title>
        <authorList>
            <person name="Schulz F."/>
            <person name="Roux S."/>
            <person name="Paez-Espino D."/>
            <person name="Jungbluth S."/>
            <person name="Walsh D.A."/>
            <person name="Denef V.J."/>
            <person name="McMahon K.D."/>
            <person name="Konstantinidis K.T."/>
            <person name="Eloe-Fadrosh E.A."/>
            <person name="Kyrpides N.C."/>
            <person name="Woyke T."/>
        </authorList>
    </citation>
    <scope>NUCLEOTIDE SEQUENCE</scope>
    <source>
        <strain evidence="2">GVMAG-M-3300009068-24</strain>
    </source>
</reference>
<feature type="region of interest" description="Disordered" evidence="1">
    <location>
        <begin position="361"/>
        <end position="409"/>
    </location>
</feature>
<feature type="compositionally biased region" description="Low complexity" evidence="1">
    <location>
        <begin position="372"/>
        <end position="396"/>
    </location>
</feature>
<feature type="region of interest" description="Disordered" evidence="1">
    <location>
        <begin position="1"/>
        <end position="51"/>
    </location>
</feature>
<protein>
    <submittedName>
        <fullName evidence="2">Uncharacterized protein</fullName>
    </submittedName>
</protein>
<name>A0A6C0EL02_9ZZZZ</name>
<dbReference type="EMBL" id="MN738881">
    <property type="protein sequence ID" value="QHT29698.1"/>
    <property type="molecule type" value="Genomic_DNA"/>
</dbReference>
<evidence type="ECO:0000313" key="2">
    <source>
        <dbReference type="EMBL" id="QHT29698.1"/>
    </source>
</evidence>
<feature type="compositionally biased region" description="Low complexity" evidence="1">
    <location>
        <begin position="1"/>
        <end position="16"/>
    </location>
</feature>
<organism evidence="2">
    <name type="scientific">viral metagenome</name>
    <dbReference type="NCBI Taxonomy" id="1070528"/>
    <lineage>
        <taxon>unclassified sequences</taxon>
        <taxon>metagenomes</taxon>
        <taxon>organismal metagenomes</taxon>
    </lineage>
</organism>
<evidence type="ECO:0000256" key="1">
    <source>
        <dbReference type="SAM" id="MobiDB-lite"/>
    </source>
</evidence>
<accession>A0A6C0EL02</accession>
<proteinExistence type="predicted"/>
<dbReference type="AlphaFoldDB" id="A0A6C0EL02"/>